<keyword evidence="3" id="KW-1185">Reference proteome</keyword>
<evidence type="ECO:0000313" key="3">
    <source>
        <dbReference type="Proteomes" id="UP000464751"/>
    </source>
</evidence>
<dbReference type="KEGG" id="apra:G3A50_22240"/>
<feature type="domain" description="Bartonella effector protein BID" evidence="1">
    <location>
        <begin position="47"/>
        <end position="124"/>
    </location>
</feature>
<sequence length="236" mass="25827">MIAQSYTIAPTLMAATTLPDLSDAVIQQRAREAPRAQGARVAAEGLSELAYRDRAAIQATLDTIAAADNPAATARDRARSIEADPEAIGALPGRAGTFWRKEDEERREAKGAVVDLAMAVEKYGDALAYERSEIQRAHRAEQARLSTPIPAPSRELAVVLTQPVGKAVEVLQKDRTLADELVKIVEAGRRRLSADDLREPGRVPDTYRHAAMLRDMHQQHARQQTLGREIGPVLTR</sequence>
<reference evidence="2 3" key="1">
    <citation type="submission" date="2020-02" db="EMBL/GenBank/DDBJ databases">
        <authorList>
            <person name="Li G."/>
        </authorList>
    </citation>
    <scope>NUCLEOTIDE SEQUENCE [LARGE SCALE GENOMIC DNA]</scope>
    <source>
        <strain evidence="2 3">DSM 102029</strain>
        <plasmid evidence="3">plgm</plasmid>
    </source>
</reference>
<geneLocation type="plasmid" evidence="3">
    <name>plgm</name>
</geneLocation>
<accession>A0A6P1YT40</accession>
<dbReference type="AlphaFoldDB" id="A0A6P1YT40"/>
<dbReference type="RefSeq" id="WP_126280792.1">
    <property type="nucleotide sequence ID" value="NZ_CP048631.1"/>
</dbReference>
<organism evidence="2 3">
    <name type="scientific">Ancylobacter pratisalsi</name>
    <dbReference type="NCBI Taxonomy" id="1745854"/>
    <lineage>
        <taxon>Bacteria</taxon>
        <taxon>Pseudomonadati</taxon>
        <taxon>Pseudomonadota</taxon>
        <taxon>Alphaproteobacteria</taxon>
        <taxon>Hyphomicrobiales</taxon>
        <taxon>Xanthobacteraceae</taxon>
        <taxon>Ancylobacter</taxon>
    </lineage>
</organism>
<name>A0A6P1YT40_9HYPH</name>
<evidence type="ECO:0000259" key="1">
    <source>
        <dbReference type="Pfam" id="PF17841"/>
    </source>
</evidence>
<proteinExistence type="predicted"/>
<gene>
    <name evidence="2" type="ORF">G3A50_22240</name>
</gene>
<dbReference type="EMBL" id="CP048631">
    <property type="protein sequence ID" value="QIB36539.1"/>
    <property type="molecule type" value="Genomic_DNA"/>
</dbReference>
<protein>
    <recommendedName>
        <fullName evidence="1">Bartonella effector protein BID domain-containing protein</fullName>
    </recommendedName>
</protein>
<dbReference type="Pfam" id="PF17841">
    <property type="entry name" value="Bep_C_terminal"/>
    <property type="match status" value="1"/>
</dbReference>
<dbReference type="Proteomes" id="UP000464751">
    <property type="component" value="Plasmid pLGM"/>
</dbReference>
<dbReference type="InterPro" id="IPR041533">
    <property type="entry name" value="Bep_BID"/>
</dbReference>
<evidence type="ECO:0000313" key="2">
    <source>
        <dbReference type="EMBL" id="QIB36539.1"/>
    </source>
</evidence>
<keyword evidence="2" id="KW-0614">Plasmid</keyword>